<evidence type="ECO:0000313" key="2">
    <source>
        <dbReference type="Proteomes" id="UP000095280"/>
    </source>
</evidence>
<proteinExistence type="predicted"/>
<organism evidence="2 3">
    <name type="scientific">Macrostomum lignano</name>
    <dbReference type="NCBI Taxonomy" id="282301"/>
    <lineage>
        <taxon>Eukaryota</taxon>
        <taxon>Metazoa</taxon>
        <taxon>Spiralia</taxon>
        <taxon>Lophotrochozoa</taxon>
        <taxon>Platyhelminthes</taxon>
        <taxon>Rhabditophora</taxon>
        <taxon>Macrostomorpha</taxon>
        <taxon>Macrostomida</taxon>
        <taxon>Macrostomidae</taxon>
        <taxon>Macrostomum</taxon>
    </lineage>
</organism>
<reference evidence="3" key="1">
    <citation type="submission" date="2016-11" db="UniProtKB">
        <authorList>
            <consortium name="WormBaseParasite"/>
        </authorList>
    </citation>
    <scope>IDENTIFICATION</scope>
</reference>
<protein>
    <submittedName>
        <fullName evidence="3">TORC_N domain-containing protein</fullName>
    </submittedName>
</protein>
<evidence type="ECO:0000313" key="3">
    <source>
        <dbReference type="WBParaSite" id="maker-uti_cns_0003610-snap-gene-0.7-mRNA-1"/>
    </source>
</evidence>
<name>A0A1I8GY62_9PLAT</name>
<feature type="region of interest" description="Disordered" evidence="1">
    <location>
        <begin position="58"/>
        <end position="103"/>
    </location>
</feature>
<feature type="compositionally biased region" description="Low complexity" evidence="1">
    <location>
        <begin position="58"/>
        <end position="82"/>
    </location>
</feature>
<evidence type="ECO:0000256" key="1">
    <source>
        <dbReference type="SAM" id="MobiDB-lite"/>
    </source>
</evidence>
<keyword evidence="2" id="KW-1185">Reference proteome</keyword>
<accession>A0A1I8GY62</accession>
<dbReference type="WBParaSite" id="maker-uti_cns_0003610-snap-gene-0.7-mRNA-1">
    <property type="protein sequence ID" value="maker-uti_cns_0003610-snap-gene-0.7-mRNA-1"/>
    <property type="gene ID" value="maker-uti_cns_0003610-snap-gene-0.7"/>
</dbReference>
<dbReference type="AlphaFoldDB" id="A0A1I8GY62"/>
<sequence>PAVQPGRQPGNSASRRKALKLFDQAERLQSTVASSPLYTSRSVRRSADYTLLPSHMTLQQLQQQQLPQHSPQQQQQQQQQPQIKMPRSGPIGSRPSLQQMMQMTMDTEAEGLVADRVMQ</sequence>
<dbReference type="Proteomes" id="UP000095280">
    <property type="component" value="Unplaced"/>
</dbReference>